<dbReference type="PANTHER" id="PTHR10353">
    <property type="entry name" value="GLYCOSYL HYDROLASE"/>
    <property type="match status" value="1"/>
</dbReference>
<dbReference type="EMBL" id="LAVW01000109">
    <property type="protein sequence ID" value="KKW73151.1"/>
    <property type="molecule type" value="Genomic_DNA"/>
</dbReference>
<evidence type="ECO:0000313" key="3">
    <source>
        <dbReference type="EMBL" id="KKW73151.1"/>
    </source>
</evidence>
<dbReference type="InterPro" id="IPR033132">
    <property type="entry name" value="GH_1_N_CS"/>
</dbReference>
<dbReference type="PROSITE" id="PS00653">
    <property type="entry name" value="GLYCOSYL_HYDROL_F1_2"/>
    <property type="match status" value="1"/>
</dbReference>
<comment type="similarity">
    <text evidence="2">Belongs to the glycosyl hydrolase 1 family.</text>
</comment>
<sequence>MTFKTDFLWGGATAANQLEGAYDIDGKGLSVADAMPGGKERLAILASPEFDWTIDTEHFTYPNHDGIDHYHHFKEDIALFAEMGFKAYRFSVA</sequence>
<dbReference type="SUPFAM" id="SSF51445">
    <property type="entry name" value="(Trans)glycosidases"/>
    <property type="match status" value="1"/>
</dbReference>
<proteinExistence type="inferred from homology"/>
<dbReference type="InterPro" id="IPR017853">
    <property type="entry name" value="GH"/>
</dbReference>
<dbReference type="InterPro" id="IPR001360">
    <property type="entry name" value="Glyco_hydro_1"/>
</dbReference>
<name>A0ABR5EH25_LACLC</name>
<dbReference type="Proteomes" id="UP000034513">
    <property type="component" value="Unassembled WGS sequence"/>
</dbReference>
<gene>
    <name evidence="3" type="ORF">VN93_1100</name>
</gene>
<accession>A0ABR5EH25</accession>
<evidence type="ECO:0000256" key="1">
    <source>
        <dbReference type="ARBA" id="ARBA00023295"/>
    </source>
</evidence>
<reference evidence="3 4" key="1">
    <citation type="submission" date="2015-04" db="EMBL/GenBank/DDBJ databases">
        <title>Evaluation of non-dairy Lactococcus lactis with potential dairy applications reveals extensive phenotype-genotype disparity.</title>
        <authorList>
            <person name="Cavanagh D."/>
            <person name="Casey A."/>
            <person name="Altermann E."/>
            <person name="Cotter P."/>
            <person name="Fitzgerald G.F."/>
            <person name="McAuliffe O."/>
        </authorList>
    </citation>
    <scope>NUCLEOTIDE SEQUENCE [LARGE SCALE GENOMIC DNA]</scope>
    <source>
        <strain evidence="3 4">DPC6856</strain>
    </source>
</reference>
<evidence type="ECO:0000313" key="4">
    <source>
        <dbReference type="Proteomes" id="UP000034513"/>
    </source>
</evidence>
<keyword evidence="1" id="KW-0378">Hydrolase</keyword>
<protein>
    <submittedName>
        <fullName evidence="3">Beta-galactosidase</fullName>
    </submittedName>
</protein>
<keyword evidence="1" id="KW-0326">Glycosidase</keyword>
<evidence type="ECO:0000256" key="2">
    <source>
        <dbReference type="RuleBase" id="RU003690"/>
    </source>
</evidence>
<comment type="caution">
    <text evidence="3">The sequence shown here is derived from an EMBL/GenBank/DDBJ whole genome shotgun (WGS) entry which is preliminary data.</text>
</comment>
<organism evidence="3 4">
    <name type="scientific">Lactococcus lactis subsp. cremoris</name>
    <name type="common">Streptococcus cremoris</name>
    <dbReference type="NCBI Taxonomy" id="1359"/>
    <lineage>
        <taxon>Bacteria</taxon>
        <taxon>Bacillati</taxon>
        <taxon>Bacillota</taxon>
        <taxon>Bacilli</taxon>
        <taxon>Lactobacillales</taxon>
        <taxon>Streptococcaceae</taxon>
        <taxon>Lactococcus</taxon>
    </lineage>
</organism>
<dbReference type="Gene3D" id="3.20.20.80">
    <property type="entry name" value="Glycosidases"/>
    <property type="match status" value="1"/>
</dbReference>
<keyword evidence="4" id="KW-1185">Reference proteome</keyword>
<dbReference type="PANTHER" id="PTHR10353:SF122">
    <property type="entry name" value="6-PHOSPHO-BETA-GLUCOSIDASE ASCB-RELATED"/>
    <property type="match status" value="1"/>
</dbReference>
<dbReference type="Pfam" id="PF00232">
    <property type="entry name" value="Glyco_hydro_1"/>
    <property type="match status" value="1"/>
</dbReference>